<feature type="region of interest" description="Disordered" evidence="1">
    <location>
        <begin position="1"/>
        <end position="48"/>
    </location>
</feature>
<evidence type="ECO:0000256" key="1">
    <source>
        <dbReference type="SAM" id="MobiDB-lite"/>
    </source>
</evidence>
<proteinExistence type="predicted"/>
<feature type="compositionally biased region" description="Basic and acidic residues" evidence="1">
    <location>
        <begin position="32"/>
        <end position="44"/>
    </location>
</feature>
<reference evidence="2 3" key="1">
    <citation type="journal article" date="2024" name="J. Plant Pathol.">
        <title>Sequence and assembly of the genome of Seiridium unicorne, isolate CBS 538.82, causal agent of cypress canker disease.</title>
        <authorList>
            <person name="Scali E."/>
            <person name="Rocca G.D."/>
            <person name="Danti R."/>
            <person name="Garbelotto M."/>
            <person name="Barberini S."/>
            <person name="Baroncelli R."/>
            <person name="Emiliani G."/>
        </authorList>
    </citation>
    <scope>NUCLEOTIDE SEQUENCE [LARGE SCALE GENOMIC DNA]</scope>
    <source>
        <strain evidence="2 3">BM-138-508</strain>
    </source>
</reference>
<keyword evidence="3" id="KW-1185">Reference proteome</keyword>
<gene>
    <name evidence="2" type="ORF">SUNI508_05096</name>
</gene>
<dbReference type="Proteomes" id="UP001408356">
    <property type="component" value="Unassembled WGS sequence"/>
</dbReference>
<dbReference type="EMBL" id="JARVKF010000135">
    <property type="protein sequence ID" value="KAK9422088.1"/>
    <property type="molecule type" value="Genomic_DNA"/>
</dbReference>
<accession>A0ABR2V592</accession>
<protein>
    <submittedName>
        <fullName evidence="2">Uncharacterized protein</fullName>
    </submittedName>
</protein>
<comment type="caution">
    <text evidence="2">The sequence shown here is derived from an EMBL/GenBank/DDBJ whole genome shotgun (WGS) entry which is preliminary data.</text>
</comment>
<sequence>MDSKDTSSREISGGQEKLGSDPNVDSQAKLVHPNEEHEATRTGESDLELGLGEKVPLFCDDPDAVTALVEQLRARIERLRTNMARE</sequence>
<evidence type="ECO:0000313" key="3">
    <source>
        <dbReference type="Proteomes" id="UP001408356"/>
    </source>
</evidence>
<evidence type="ECO:0000313" key="2">
    <source>
        <dbReference type="EMBL" id="KAK9422088.1"/>
    </source>
</evidence>
<organism evidence="2 3">
    <name type="scientific">Seiridium unicorne</name>
    <dbReference type="NCBI Taxonomy" id="138068"/>
    <lineage>
        <taxon>Eukaryota</taxon>
        <taxon>Fungi</taxon>
        <taxon>Dikarya</taxon>
        <taxon>Ascomycota</taxon>
        <taxon>Pezizomycotina</taxon>
        <taxon>Sordariomycetes</taxon>
        <taxon>Xylariomycetidae</taxon>
        <taxon>Amphisphaeriales</taxon>
        <taxon>Sporocadaceae</taxon>
        <taxon>Seiridium</taxon>
    </lineage>
</organism>
<name>A0ABR2V592_9PEZI</name>